<evidence type="ECO:0000256" key="1">
    <source>
        <dbReference type="ARBA" id="ARBA00022553"/>
    </source>
</evidence>
<evidence type="ECO:0000313" key="5">
    <source>
        <dbReference type="Proteomes" id="UP000194841"/>
    </source>
</evidence>
<dbReference type="PROSITE" id="PS50110">
    <property type="entry name" value="RESPONSE_REGULATORY"/>
    <property type="match status" value="1"/>
</dbReference>
<dbReference type="EMBL" id="MWPV01000002">
    <property type="protein sequence ID" value="OUL58163.1"/>
    <property type="molecule type" value="Genomic_DNA"/>
</dbReference>
<dbReference type="InterPro" id="IPR011006">
    <property type="entry name" value="CheY-like_superfamily"/>
</dbReference>
<dbReference type="CDD" id="cd00156">
    <property type="entry name" value="REC"/>
    <property type="match status" value="1"/>
</dbReference>
<dbReference type="Proteomes" id="UP000194841">
    <property type="component" value="Unassembled WGS sequence"/>
</dbReference>
<keyword evidence="1 2" id="KW-0597">Phosphoprotein</keyword>
<dbReference type="PANTHER" id="PTHR44591:SF3">
    <property type="entry name" value="RESPONSE REGULATORY DOMAIN-CONTAINING PROTEIN"/>
    <property type="match status" value="1"/>
</dbReference>
<name>A0A244CRB2_PSEDV</name>
<dbReference type="GO" id="GO:0000160">
    <property type="term" value="P:phosphorelay signal transduction system"/>
    <property type="evidence" value="ECO:0007669"/>
    <property type="project" value="InterPro"/>
</dbReference>
<dbReference type="RefSeq" id="WP_086743469.1">
    <property type="nucleotide sequence ID" value="NZ_MWPV01000002.1"/>
</dbReference>
<keyword evidence="5" id="KW-1185">Reference proteome</keyword>
<feature type="modified residue" description="4-aspartylphosphate" evidence="2">
    <location>
        <position position="54"/>
    </location>
</feature>
<dbReference type="SMART" id="SM00448">
    <property type="entry name" value="REC"/>
    <property type="match status" value="1"/>
</dbReference>
<dbReference type="SUPFAM" id="SSF52172">
    <property type="entry name" value="CheY-like"/>
    <property type="match status" value="1"/>
</dbReference>
<evidence type="ECO:0000256" key="2">
    <source>
        <dbReference type="PROSITE-ProRule" id="PRU00169"/>
    </source>
</evidence>
<dbReference type="PANTHER" id="PTHR44591">
    <property type="entry name" value="STRESS RESPONSE REGULATOR PROTEIN 1"/>
    <property type="match status" value="1"/>
</dbReference>
<dbReference type="AlphaFoldDB" id="A0A244CRB2"/>
<evidence type="ECO:0000313" key="4">
    <source>
        <dbReference type="EMBL" id="OUL58163.1"/>
    </source>
</evidence>
<comment type="caution">
    <text evidence="4">The sequence shown here is derived from an EMBL/GenBank/DDBJ whole genome shotgun (WGS) entry which is preliminary data.</text>
</comment>
<reference evidence="4 5" key="1">
    <citation type="submission" date="2017-02" db="EMBL/GenBank/DDBJ databases">
        <title>Pseudoalteromonas ulvae TC14 Genome.</title>
        <authorList>
            <person name="Molmeret M."/>
        </authorList>
    </citation>
    <scope>NUCLEOTIDE SEQUENCE [LARGE SCALE GENOMIC DNA]</scope>
    <source>
        <strain evidence="4">TC14</strain>
    </source>
</reference>
<accession>A0A244CRB2</accession>
<dbReference type="InterPro" id="IPR050595">
    <property type="entry name" value="Bact_response_regulator"/>
</dbReference>
<organism evidence="4 5">
    <name type="scientific">Pseudoalteromonas ulvae</name>
    <dbReference type="NCBI Taxonomy" id="107327"/>
    <lineage>
        <taxon>Bacteria</taxon>
        <taxon>Pseudomonadati</taxon>
        <taxon>Pseudomonadota</taxon>
        <taxon>Gammaproteobacteria</taxon>
        <taxon>Alteromonadales</taxon>
        <taxon>Pseudoalteromonadaceae</taxon>
        <taxon>Pseudoalteromonas</taxon>
    </lineage>
</organism>
<evidence type="ECO:0000259" key="3">
    <source>
        <dbReference type="PROSITE" id="PS50110"/>
    </source>
</evidence>
<feature type="domain" description="Response regulatory" evidence="3">
    <location>
        <begin position="2"/>
        <end position="119"/>
    </location>
</feature>
<dbReference type="InterPro" id="IPR001789">
    <property type="entry name" value="Sig_transdc_resp-reg_receiver"/>
</dbReference>
<protein>
    <submittedName>
        <fullName evidence="4">Response regulator</fullName>
    </submittedName>
</protein>
<dbReference type="OrthoDB" id="9800897at2"/>
<gene>
    <name evidence="4" type="ORF">B1199_07355</name>
</gene>
<dbReference type="Pfam" id="PF00072">
    <property type="entry name" value="Response_reg"/>
    <property type="match status" value="1"/>
</dbReference>
<sequence length="298" mass="33569">MKILIVDDSVAMQAIVRRGLEQFGYKQLKIKQANDGIEALESIGQWQPDIVLSDWHMPNMSGLELLIEVKKRELPIKIGIVTTVCDEERIELALEQGASFVLSKPFEDAALHKALLPLMQGAFETEEILNTQTSKSSALVLPKLSQLEKVLHRFLHEEISLTELPVQKFSHEKVPALLALFEDLETQKVRAVAILDIRATCLFGGLKNELSAQKIDHYLTNKMISKHILDGCEQVMHSSAFAFLDRKTRKNLRLKCVSFVPKSFAKLEILYAKPKSERIDILCDMPGYQSGIMTIVSS</sequence>
<proteinExistence type="predicted"/>
<dbReference type="Gene3D" id="3.40.50.2300">
    <property type="match status" value="1"/>
</dbReference>